<gene>
    <name evidence="10" type="ORF">B0J11DRAFT_576265</name>
</gene>
<dbReference type="PANTHER" id="PTHR33911">
    <property type="entry name" value="RRNA-PROCESSING PROTEIN EFG1"/>
    <property type="match status" value="1"/>
</dbReference>
<reference evidence="10" key="1">
    <citation type="journal article" date="2021" name="Nat. Commun.">
        <title>Genetic determinants of endophytism in the Arabidopsis root mycobiome.</title>
        <authorList>
            <person name="Mesny F."/>
            <person name="Miyauchi S."/>
            <person name="Thiergart T."/>
            <person name="Pickel B."/>
            <person name="Atanasova L."/>
            <person name="Karlsson M."/>
            <person name="Huettel B."/>
            <person name="Barry K.W."/>
            <person name="Haridas S."/>
            <person name="Chen C."/>
            <person name="Bauer D."/>
            <person name="Andreopoulos W."/>
            <person name="Pangilinan J."/>
            <person name="LaButti K."/>
            <person name="Riley R."/>
            <person name="Lipzen A."/>
            <person name="Clum A."/>
            <person name="Drula E."/>
            <person name="Henrissat B."/>
            <person name="Kohler A."/>
            <person name="Grigoriev I.V."/>
            <person name="Martin F.M."/>
            <person name="Hacquard S."/>
        </authorList>
    </citation>
    <scope>NUCLEOTIDE SEQUENCE</scope>
    <source>
        <strain evidence="10">MPI-CAGE-CH-0243</strain>
    </source>
</reference>
<name>A0A9P9EEJ9_9PLEO</name>
<keyword evidence="7" id="KW-0175">Coiled coil</keyword>
<dbReference type="Proteomes" id="UP000700596">
    <property type="component" value="Unassembled WGS sequence"/>
</dbReference>
<feature type="region of interest" description="Disordered" evidence="9">
    <location>
        <begin position="222"/>
        <end position="280"/>
    </location>
</feature>
<feature type="compositionally biased region" description="Acidic residues" evidence="9">
    <location>
        <begin position="268"/>
        <end position="280"/>
    </location>
</feature>
<dbReference type="Pfam" id="PF10153">
    <property type="entry name" value="Efg1"/>
    <property type="match status" value="1"/>
</dbReference>
<organism evidence="10 11">
    <name type="scientific">Dendryphion nanum</name>
    <dbReference type="NCBI Taxonomy" id="256645"/>
    <lineage>
        <taxon>Eukaryota</taxon>
        <taxon>Fungi</taxon>
        <taxon>Dikarya</taxon>
        <taxon>Ascomycota</taxon>
        <taxon>Pezizomycotina</taxon>
        <taxon>Dothideomycetes</taxon>
        <taxon>Pleosporomycetidae</taxon>
        <taxon>Pleosporales</taxon>
        <taxon>Torulaceae</taxon>
        <taxon>Dendryphion</taxon>
    </lineage>
</organism>
<comment type="subcellular location">
    <subcellularLocation>
        <location evidence="2">Nucleus</location>
        <location evidence="2">Nucleolus</location>
    </subcellularLocation>
</comment>
<dbReference type="InterPro" id="IPR019310">
    <property type="entry name" value="Efg1"/>
</dbReference>
<dbReference type="EMBL" id="JAGMWT010000002">
    <property type="protein sequence ID" value="KAH7135696.1"/>
    <property type="molecule type" value="Genomic_DNA"/>
</dbReference>
<keyword evidence="8" id="KW-0539">Nucleus</keyword>
<feature type="region of interest" description="Disordered" evidence="9">
    <location>
        <begin position="182"/>
        <end position="205"/>
    </location>
</feature>
<evidence type="ECO:0000313" key="10">
    <source>
        <dbReference type="EMBL" id="KAH7135696.1"/>
    </source>
</evidence>
<keyword evidence="6" id="KW-0698">rRNA processing</keyword>
<dbReference type="GO" id="GO:0030688">
    <property type="term" value="C:preribosome, small subunit precursor"/>
    <property type="evidence" value="ECO:0007669"/>
    <property type="project" value="TreeGrafter"/>
</dbReference>
<feature type="compositionally biased region" description="Basic and acidic residues" evidence="9">
    <location>
        <begin position="194"/>
        <end position="205"/>
    </location>
</feature>
<dbReference type="GO" id="GO:0000462">
    <property type="term" value="P:maturation of SSU-rRNA from tricistronic rRNA transcript (SSU-rRNA, 5.8S rRNA, LSU-rRNA)"/>
    <property type="evidence" value="ECO:0007669"/>
    <property type="project" value="TreeGrafter"/>
</dbReference>
<dbReference type="PANTHER" id="PTHR33911:SF1">
    <property type="entry name" value="RRNA-PROCESSING PROTEIN EFG1"/>
    <property type="match status" value="1"/>
</dbReference>
<evidence type="ECO:0000256" key="6">
    <source>
        <dbReference type="ARBA" id="ARBA00022552"/>
    </source>
</evidence>
<evidence type="ECO:0000256" key="9">
    <source>
        <dbReference type="SAM" id="MobiDB-lite"/>
    </source>
</evidence>
<protein>
    <recommendedName>
        <fullName evidence="4">rRNA-processing protein EFG1</fullName>
    </recommendedName>
    <alternativeName>
        <fullName evidence="5">rRNA-processing protein efg1</fullName>
    </alternativeName>
</protein>
<comment type="function">
    <text evidence="1">Involved in rRNA processing.</text>
</comment>
<evidence type="ECO:0000256" key="2">
    <source>
        <dbReference type="ARBA" id="ARBA00004604"/>
    </source>
</evidence>
<comment type="caution">
    <text evidence="10">The sequence shown here is derived from an EMBL/GenBank/DDBJ whole genome shotgun (WGS) entry which is preliminary data.</text>
</comment>
<evidence type="ECO:0000256" key="8">
    <source>
        <dbReference type="ARBA" id="ARBA00023242"/>
    </source>
</evidence>
<dbReference type="OrthoDB" id="47732at2759"/>
<dbReference type="AlphaFoldDB" id="A0A9P9EEJ9"/>
<proteinExistence type="inferred from homology"/>
<evidence type="ECO:0000256" key="4">
    <source>
        <dbReference type="ARBA" id="ARBA00018689"/>
    </source>
</evidence>
<evidence type="ECO:0000256" key="3">
    <source>
        <dbReference type="ARBA" id="ARBA00006916"/>
    </source>
</evidence>
<accession>A0A9P9EEJ9</accession>
<comment type="similarity">
    <text evidence="3">Belongs to the EFG1 family.</text>
</comment>
<evidence type="ECO:0000256" key="1">
    <source>
        <dbReference type="ARBA" id="ARBA00002773"/>
    </source>
</evidence>
<evidence type="ECO:0000256" key="5">
    <source>
        <dbReference type="ARBA" id="ARBA00019827"/>
    </source>
</evidence>
<evidence type="ECO:0000256" key="7">
    <source>
        <dbReference type="ARBA" id="ARBA00023054"/>
    </source>
</evidence>
<evidence type="ECO:0000313" key="11">
    <source>
        <dbReference type="Proteomes" id="UP000700596"/>
    </source>
</evidence>
<dbReference type="GO" id="GO:0005730">
    <property type="term" value="C:nucleolus"/>
    <property type="evidence" value="ECO:0007669"/>
    <property type="project" value="UniProtKB-SubCell"/>
</dbReference>
<keyword evidence="11" id="KW-1185">Reference proteome</keyword>
<feature type="region of interest" description="Disordered" evidence="9">
    <location>
        <begin position="1"/>
        <end position="52"/>
    </location>
</feature>
<sequence length="280" mass="32269">MSQKRKHTESAGAGQDSKGFSKKQRSEPASGGARFNPYRRPKAEPKANSTNKIKSRIRDLKRLLEHVNNVPKHKMSATQRVERERELEACEHELAEKATAGQDAAFRNKMISKYHQIRFYDRKKADRNLKKLKRELSSSDDRSNKTELLRRIHNAEVDLNYAIYYPLLKPYSSLYPNTKEEKSKMVDNTDSDDVQNHLEETDGPKGDHEIWRAVEEAIKTGTLQDLRDSKAEGPTMAKQKRETETKKKNPKIQKGIRPQILKGADTTGNDEEEDNDDFFE</sequence>
<dbReference type="InterPro" id="IPR050786">
    <property type="entry name" value="EFG1_rRNA-proc"/>
</dbReference>